<keyword evidence="1" id="KW-0472">Membrane</keyword>
<proteinExistence type="predicted"/>
<dbReference type="KEGG" id="crq:GCK72_017199"/>
<organism evidence="2 3">
    <name type="scientific">Caenorhabditis remanei</name>
    <name type="common">Caenorhabditis vulgaris</name>
    <dbReference type="NCBI Taxonomy" id="31234"/>
    <lineage>
        <taxon>Eukaryota</taxon>
        <taxon>Metazoa</taxon>
        <taxon>Ecdysozoa</taxon>
        <taxon>Nematoda</taxon>
        <taxon>Chromadorea</taxon>
        <taxon>Rhabditida</taxon>
        <taxon>Rhabditina</taxon>
        <taxon>Rhabditomorpha</taxon>
        <taxon>Rhabditoidea</taxon>
        <taxon>Rhabditidae</taxon>
        <taxon>Peloderinae</taxon>
        <taxon>Caenorhabditis</taxon>
    </lineage>
</organism>
<dbReference type="GeneID" id="9823755"/>
<feature type="transmembrane region" description="Helical" evidence="1">
    <location>
        <begin position="41"/>
        <end position="62"/>
    </location>
</feature>
<dbReference type="EMBL" id="WUAV01000005">
    <property type="protein sequence ID" value="KAF1750648.1"/>
    <property type="molecule type" value="Genomic_DNA"/>
</dbReference>
<gene>
    <name evidence="2" type="ORF">GCK72_017199</name>
</gene>
<accession>A0A6A5G6G6</accession>
<comment type="caution">
    <text evidence="2">The sequence shown here is derived from an EMBL/GenBank/DDBJ whole genome shotgun (WGS) entry which is preliminary data.</text>
</comment>
<dbReference type="CTD" id="9823755"/>
<protein>
    <submittedName>
        <fullName evidence="2">Uncharacterized protein</fullName>
    </submittedName>
</protein>
<keyword evidence="1" id="KW-1133">Transmembrane helix</keyword>
<evidence type="ECO:0000256" key="1">
    <source>
        <dbReference type="SAM" id="Phobius"/>
    </source>
</evidence>
<reference evidence="2 3" key="1">
    <citation type="submission" date="2019-12" db="EMBL/GenBank/DDBJ databases">
        <title>Chromosome-level assembly of the Caenorhabditis remanei genome.</title>
        <authorList>
            <person name="Teterina A.A."/>
            <person name="Willis J.H."/>
            <person name="Phillips P.C."/>
        </authorList>
    </citation>
    <scope>NUCLEOTIDE SEQUENCE [LARGE SCALE GENOMIC DNA]</scope>
    <source>
        <strain evidence="2 3">PX506</strain>
        <tissue evidence="2">Whole organism</tissue>
    </source>
</reference>
<name>A0A6A5G6G6_CAERE</name>
<dbReference type="RefSeq" id="XP_053580861.1">
    <property type="nucleotide sequence ID" value="XM_053731948.1"/>
</dbReference>
<dbReference type="AlphaFoldDB" id="A0A6A5G6G6"/>
<keyword evidence="1" id="KW-0812">Transmembrane</keyword>
<evidence type="ECO:0000313" key="2">
    <source>
        <dbReference type="EMBL" id="KAF1750648.1"/>
    </source>
</evidence>
<evidence type="ECO:0000313" key="3">
    <source>
        <dbReference type="Proteomes" id="UP000483820"/>
    </source>
</evidence>
<dbReference type="Proteomes" id="UP000483820">
    <property type="component" value="Chromosome V"/>
</dbReference>
<sequence>MEALEFRLKHLKVENRDFEAEQAESLLNTAHWRDTRKKLSLTLGLTILLSTLMIMIFMVYLIHYNVRVRRIREEFRRFANDNYTENQRQDLQQLMAAIQRRRNRFH</sequence>